<name>A0A9D4ZAN4_ADICA</name>
<reference evidence="5" key="1">
    <citation type="submission" date="2021-01" db="EMBL/GenBank/DDBJ databases">
        <title>Adiantum capillus-veneris genome.</title>
        <authorList>
            <person name="Fang Y."/>
            <person name="Liao Q."/>
        </authorList>
    </citation>
    <scope>NUCLEOTIDE SEQUENCE</scope>
    <source>
        <strain evidence="5">H3</strain>
        <tissue evidence="5">Leaf</tissue>
    </source>
</reference>
<dbReference type="PANTHER" id="PTHR33563">
    <property type="match status" value="1"/>
</dbReference>
<dbReference type="GO" id="GO:0003856">
    <property type="term" value="F:3-dehydroquinate synthase activity"/>
    <property type="evidence" value="ECO:0007669"/>
    <property type="project" value="InterPro"/>
</dbReference>
<dbReference type="GO" id="GO:0016491">
    <property type="term" value="F:oxidoreductase activity"/>
    <property type="evidence" value="ECO:0007669"/>
    <property type="project" value="InterPro"/>
</dbReference>
<dbReference type="PIRSF" id="PIRSF006655">
    <property type="entry name" value="DHQ_synth"/>
    <property type="match status" value="1"/>
</dbReference>
<evidence type="ECO:0000313" key="5">
    <source>
        <dbReference type="EMBL" id="KAI5066805.1"/>
    </source>
</evidence>
<evidence type="ECO:0008006" key="7">
    <source>
        <dbReference type="Google" id="ProtNLM"/>
    </source>
</evidence>
<dbReference type="EMBL" id="JABFUD020000017">
    <property type="protein sequence ID" value="KAI5066805.1"/>
    <property type="molecule type" value="Genomic_DNA"/>
</dbReference>
<organism evidence="5 6">
    <name type="scientific">Adiantum capillus-veneris</name>
    <name type="common">Maidenhair fern</name>
    <dbReference type="NCBI Taxonomy" id="13818"/>
    <lineage>
        <taxon>Eukaryota</taxon>
        <taxon>Viridiplantae</taxon>
        <taxon>Streptophyta</taxon>
        <taxon>Embryophyta</taxon>
        <taxon>Tracheophyta</taxon>
        <taxon>Polypodiopsida</taxon>
        <taxon>Polypodiidae</taxon>
        <taxon>Polypodiales</taxon>
        <taxon>Pteridineae</taxon>
        <taxon>Pteridaceae</taxon>
        <taxon>Vittarioideae</taxon>
        <taxon>Adiantum</taxon>
    </lineage>
</organism>
<dbReference type="InterPro" id="IPR056179">
    <property type="entry name" value="DHQS_C"/>
</dbReference>
<dbReference type="PANTHER" id="PTHR33563:SF1">
    <property type="entry name" value="3-DEHYDROQUINATE SYNTHASE"/>
    <property type="match status" value="1"/>
</dbReference>
<feature type="domain" description="3-dehydroquinate synthase C-terminal" evidence="4">
    <location>
        <begin position="134"/>
        <end position="305"/>
    </location>
</feature>
<dbReference type="GO" id="GO:0009073">
    <property type="term" value="P:aromatic amino acid family biosynthetic process"/>
    <property type="evidence" value="ECO:0007669"/>
    <property type="project" value="UniProtKB-KW"/>
</dbReference>
<dbReference type="OrthoDB" id="3275at2759"/>
<dbReference type="Pfam" id="PF01959">
    <property type="entry name" value="DHQS"/>
    <property type="match status" value="1"/>
</dbReference>
<proteinExistence type="predicted"/>
<dbReference type="AlphaFoldDB" id="A0A9D4ZAN4"/>
<comment type="caution">
    <text evidence="5">The sequence shown here is derived from an EMBL/GenBank/DDBJ whole genome shotgun (WGS) entry which is preliminary data.</text>
</comment>
<feature type="domain" description="3-dehydroquinate synthase N-terminal" evidence="3">
    <location>
        <begin position="6"/>
        <end position="119"/>
    </location>
</feature>
<dbReference type="InterPro" id="IPR030960">
    <property type="entry name" value="DHQS/DOIS_N"/>
</dbReference>
<evidence type="ECO:0000256" key="1">
    <source>
        <dbReference type="ARBA" id="ARBA00022605"/>
    </source>
</evidence>
<evidence type="ECO:0000256" key="2">
    <source>
        <dbReference type="ARBA" id="ARBA00023141"/>
    </source>
</evidence>
<keyword evidence="6" id="KW-1185">Reference proteome</keyword>
<keyword evidence="2" id="KW-0057">Aromatic amino acid biosynthesis</keyword>
<protein>
    <recommendedName>
        <fullName evidence="7">3-dehydroquinate synthase</fullName>
    </recommendedName>
</protein>
<dbReference type="Proteomes" id="UP000886520">
    <property type="component" value="Chromosome 17"/>
</dbReference>
<keyword evidence="1" id="KW-0028">Amino-acid biosynthesis</keyword>
<evidence type="ECO:0000259" key="4">
    <source>
        <dbReference type="Pfam" id="PF26558"/>
    </source>
</evidence>
<dbReference type="InterPro" id="IPR002812">
    <property type="entry name" value="DHQS"/>
</dbReference>
<accession>A0A9D4ZAN4</accession>
<sequence>MVSAAIAIIRPLFLENEKLCDDKDKQIALFGQVKCAEDMELLKSLSCETDIMVMDALEWQIINSENLVASFQSTQTSLYAIARSAKEAQVCFESLEKGTDGVVMKTEDVSEILDLKAYFASQPCERMALYTGIIQRVEQIGIGDRVCVDLCSILHPGEGLLVGSFARGLFLVHSECLKTDYVASRPFRVNAGPVHAYVALPGGKTAYLSELQTGMHVLVVDAHGFQRSAAVGRVKIETRPLILVEASLENDTSLTCSLLLQNAETVNLICPPPGMDTNISVTIPVTSLKAGDRVLLSLQDSARHTDAYRHINFAATTFHVRYMYV</sequence>
<evidence type="ECO:0000313" key="6">
    <source>
        <dbReference type="Proteomes" id="UP000886520"/>
    </source>
</evidence>
<gene>
    <name evidence="5" type="ORF">GOP47_0017333</name>
</gene>
<dbReference type="Pfam" id="PF26558">
    <property type="entry name" value="DHQS_2nd"/>
    <property type="match status" value="1"/>
</dbReference>
<dbReference type="GO" id="GO:0008652">
    <property type="term" value="P:amino acid biosynthetic process"/>
    <property type="evidence" value="ECO:0007669"/>
    <property type="project" value="UniProtKB-KW"/>
</dbReference>
<evidence type="ECO:0000259" key="3">
    <source>
        <dbReference type="Pfam" id="PF01959"/>
    </source>
</evidence>